<accession>A0A016W3Y9</accession>
<dbReference type="EMBL" id="JARK01001338">
    <property type="protein sequence ID" value="EYC33713.1"/>
    <property type="molecule type" value="Genomic_DNA"/>
</dbReference>
<sequence length="86" mass="9724">MMCSILPICSVFVSCINLIRKLNIKAMRHETLNEKKANPSRSRERVRLSCHCDAAGPILHHTGARASVTRIHYKLPLTPLVKPHQN</sequence>
<comment type="caution">
    <text evidence="1">The sequence shown here is derived from an EMBL/GenBank/DDBJ whole genome shotgun (WGS) entry which is preliminary data.</text>
</comment>
<dbReference type="AlphaFoldDB" id="A0A016W3Y9"/>
<evidence type="ECO:0000313" key="1">
    <source>
        <dbReference type="EMBL" id="EYC33713.1"/>
    </source>
</evidence>
<proteinExistence type="predicted"/>
<protein>
    <submittedName>
        <fullName evidence="1">Uncharacterized protein</fullName>
    </submittedName>
</protein>
<gene>
    <name evidence="1" type="primary">Acey_s0002.g946</name>
    <name evidence="1" type="ORF">Y032_0002g946</name>
</gene>
<name>A0A016W3Y9_9BILA</name>
<organism evidence="1 2">
    <name type="scientific">Ancylostoma ceylanicum</name>
    <dbReference type="NCBI Taxonomy" id="53326"/>
    <lineage>
        <taxon>Eukaryota</taxon>
        <taxon>Metazoa</taxon>
        <taxon>Ecdysozoa</taxon>
        <taxon>Nematoda</taxon>
        <taxon>Chromadorea</taxon>
        <taxon>Rhabditida</taxon>
        <taxon>Rhabditina</taxon>
        <taxon>Rhabditomorpha</taxon>
        <taxon>Strongyloidea</taxon>
        <taxon>Ancylostomatidae</taxon>
        <taxon>Ancylostomatinae</taxon>
        <taxon>Ancylostoma</taxon>
    </lineage>
</organism>
<evidence type="ECO:0000313" key="2">
    <source>
        <dbReference type="Proteomes" id="UP000024635"/>
    </source>
</evidence>
<keyword evidence="2" id="KW-1185">Reference proteome</keyword>
<reference evidence="2" key="1">
    <citation type="journal article" date="2015" name="Nat. Genet.">
        <title>The genome and transcriptome of the zoonotic hookworm Ancylostoma ceylanicum identify infection-specific gene families.</title>
        <authorList>
            <person name="Schwarz E.M."/>
            <person name="Hu Y."/>
            <person name="Antoshechkin I."/>
            <person name="Miller M.M."/>
            <person name="Sternberg P.W."/>
            <person name="Aroian R.V."/>
        </authorList>
    </citation>
    <scope>NUCLEOTIDE SEQUENCE</scope>
    <source>
        <strain evidence="2">HY135</strain>
    </source>
</reference>
<dbReference type="Proteomes" id="UP000024635">
    <property type="component" value="Unassembled WGS sequence"/>
</dbReference>